<dbReference type="SUPFAM" id="SSF48371">
    <property type="entry name" value="ARM repeat"/>
    <property type="match status" value="1"/>
</dbReference>
<dbReference type="GO" id="GO:0004674">
    <property type="term" value="F:protein serine/threonine kinase activity"/>
    <property type="evidence" value="ECO:0007669"/>
    <property type="project" value="UniProtKB-KW"/>
</dbReference>
<dbReference type="InterPro" id="IPR001680">
    <property type="entry name" value="WD40_rpt"/>
</dbReference>
<evidence type="ECO:0000256" key="1">
    <source>
        <dbReference type="ARBA" id="ARBA00012513"/>
    </source>
</evidence>
<dbReference type="SUPFAM" id="SSF50978">
    <property type="entry name" value="WD40 repeat-like"/>
    <property type="match status" value="1"/>
</dbReference>
<keyword evidence="3 10" id="KW-0853">WD repeat</keyword>
<evidence type="ECO:0000256" key="9">
    <source>
        <dbReference type="PROSITE-ProRule" id="PRU00103"/>
    </source>
</evidence>
<evidence type="ECO:0000256" key="8">
    <source>
        <dbReference type="ARBA" id="ARBA00022840"/>
    </source>
</evidence>
<accession>A0A0L0S3L1</accession>
<feature type="repeat" description="WD" evidence="10">
    <location>
        <begin position="1006"/>
        <end position="1039"/>
    </location>
</feature>
<dbReference type="SMART" id="SM00320">
    <property type="entry name" value="WD40"/>
    <property type="match status" value="6"/>
</dbReference>
<dbReference type="GO" id="GO:0034271">
    <property type="term" value="C:phosphatidylinositol 3-kinase complex, class III, type I"/>
    <property type="evidence" value="ECO:0007669"/>
    <property type="project" value="TreeGrafter"/>
</dbReference>
<dbReference type="PROSITE" id="PS00108">
    <property type="entry name" value="PROTEIN_KINASE_ST"/>
    <property type="match status" value="1"/>
</dbReference>
<dbReference type="EMBL" id="GG745331">
    <property type="protein sequence ID" value="KNE57148.1"/>
    <property type="molecule type" value="Genomic_DNA"/>
</dbReference>
<dbReference type="InterPro" id="IPR019775">
    <property type="entry name" value="WD40_repeat_CS"/>
</dbReference>
<dbReference type="InterPro" id="IPR036322">
    <property type="entry name" value="WD40_repeat_dom_sf"/>
</dbReference>
<dbReference type="Pfam" id="PF22956">
    <property type="entry name" value="VPS15-like_hel"/>
    <property type="match status" value="1"/>
</dbReference>
<dbReference type="Pfam" id="PF00400">
    <property type="entry name" value="WD40"/>
    <property type="match status" value="2"/>
</dbReference>
<evidence type="ECO:0000313" key="13">
    <source>
        <dbReference type="EMBL" id="KNE57148.1"/>
    </source>
</evidence>
<keyword evidence="4" id="KW-0808">Transferase</keyword>
<dbReference type="PROSITE" id="PS50077">
    <property type="entry name" value="HEAT_REPEAT"/>
    <property type="match status" value="1"/>
</dbReference>
<dbReference type="PROSITE" id="PS00678">
    <property type="entry name" value="WD_REPEATS_1"/>
    <property type="match status" value="1"/>
</dbReference>
<sequence>MGNHVSHPTSTSVDALVSEVPGFSLERRLGSARFMKSFRGRMAGQPMVLKVFIKPDADFGIARHIRRGQAEAQTLQNLGPGICPYSRVFETDKAVYVCRPYFNSNLYDRISTRPFLDILERKWIAFQLLSALAQIHRLKVVHGDIKTQNVMVTSWNGVYLTDFASHKPPTLPIDNPADFVYFFDASSRRTCYLAPERLASEDATSLDLNEAMDVFSMGCVLAEIFLEGQMLFSFAQFIKFVKDEYSPDDDLQSIEDSEIVAMVSSMIQRDPSKRPTAQQLLDQYRGTVFPDAFYTHMAAFLRGYNHPDTLSNVPSLHQCPGDTPLSIGDRRILHVQAATPSVPPSMALLVLDHVACLVRALTYPQTVLAAVDLLADLAAHVPDEHCLDRILPALTWILATDRLGCTPRTEAIKACAKLMATVQAVSADEARLFSDVLFPIFDQLVVDREPMVRATFATCLSEFAEASVRFMRSAQKKLEEEAGHDERAFLSLQNQDVVMAELQTRFLKQLETLILDKDKFVRRAILSDISRLCAFFGRQVAHDLILSHTITYLNDKDPNLRTAFFDSIAGVGSVIGEKSLKEYVIPLMTQSLLDADAVVVERVLYAFASLVSLKLLSKMLIRRVVQACAPYLLHPSVFLRYATVTFICACAQVSQPVEVACLIAPLLAPYLARTNGALLTAMDAGSLLRIALPPVRRSTLKLFGGPATAPPAPPSSGHFPSLGRSPKPARPSPDEMDKAQLLRSVFHPVAQVTGPLTGRGDAYYQDGLVLQSVHALVRNIFLHPSFTELGSTSTSSPAPPPPVASPTARRERRAMSMIEAMRSSTASAMPRSGSDAAMLVPSAVVPRRKASIVSTASESALVGLAPLKAAADTSTVHATVTASLSRAAAAATGKRPTSAASLASNGATPAVTVVAQDAWVDKQYVGKNTFIRTLLATKSQEAFPSDLAKLGTSQSRAGTLTGTASAGASRMSLNGSANGLGPSAATGLSSTMFTNWRPTGALVAHLMDHNGPVVQITASTDGSLLVSASDDGTVKVWDVHRVTKNLSVKPRASHHVGGRVRCVAFVHEAPYLVAVGTEAGTVQILAVGGTKSVAAAAAATNGDAVGAPMSSASTIGVVAGNSGAPASSRGAVVAREIQLPDAVAGEAPLILVHYRSEVESVLLVATTQSLIYGYDPNGLAFTLTCPLAYGVISSMVVHDRAHWLLVGTLRGIMMLFDLRFRLLVTTWVHPSRSRIHAMTLHPTRPNHVVIAAGKNEVSVWDVSATKCVQVLTKQGHVVQPYQALAGPRPDDFIQNAARLFEETQAGEGFYAVAAPPGQDRVFAAGSDRAVRTWDVVKCAASVVCGPMEGDQLPSYSVIDVQGVSVVIETPAPQPKKESTGFTLRERRSSIAAHQDAITGVAVVAVGTQLMLATSSRDGSIKLWK</sequence>
<dbReference type="Pfam" id="PF00069">
    <property type="entry name" value="Pkinase"/>
    <property type="match status" value="1"/>
</dbReference>
<evidence type="ECO:0000256" key="4">
    <source>
        <dbReference type="ARBA" id="ARBA00022679"/>
    </source>
</evidence>
<keyword evidence="6" id="KW-0547">Nucleotide-binding</keyword>
<dbReference type="Gene3D" id="1.25.10.10">
    <property type="entry name" value="Leucine-rich Repeat Variant"/>
    <property type="match status" value="2"/>
</dbReference>
<dbReference type="InterPro" id="IPR000719">
    <property type="entry name" value="Prot_kinase_dom"/>
</dbReference>
<dbReference type="GO" id="GO:0016236">
    <property type="term" value="P:macroautophagy"/>
    <property type="evidence" value="ECO:0007669"/>
    <property type="project" value="InterPro"/>
</dbReference>
<dbReference type="GO" id="GO:0034272">
    <property type="term" value="C:phosphatidylinositol 3-kinase complex, class III, type II"/>
    <property type="evidence" value="ECO:0007669"/>
    <property type="project" value="TreeGrafter"/>
</dbReference>
<dbReference type="GO" id="GO:0071561">
    <property type="term" value="C:nucleus-vacuole junction"/>
    <property type="evidence" value="ECO:0007669"/>
    <property type="project" value="TreeGrafter"/>
</dbReference>
<dbReference type="PANTHER" id="PTHR17583:SF0">
    <property type="entry name" value="PHOSPHOINOSITIDE 3-KINASE REGULATORY SUBUNIT 4"/>
    <property type="match status" value="1"/>
</dbReference>
<dbReference type="PROSITE" id="PS50011">
    <property type="entry name" value="PROTEIN_KINASE_DOM"/>
    <property type="match status" value="1"/>
</dbReference>
<dbReference type="PROSITE" id="PS50294">
    <property type="entry name" value="WD_REPEATS_REGION"/>
    <property type="match status" value="2"/>
</dbReference>
<evidence type="ECO:0000256" key="11">
    <source>
        <dbReference type="SAM" id="MobiDB-lite"/>
    </source>
</evidence>
<dbReference type="Proteomes" id="UP000054350">
    <property type="component" value="Unassembled WGS sequence"/>
</dbReference>
<dbReference type="OMA" id="ATNTCRI"/>
<reference evidence="13 14" key="1">
    <citation type="submission" date="2009-11" db="EMBL/GenBank/DDBJ databases">
        <title>Annotation of Allomyces macrogynus ATCC 38327.</title>
        <authorList>
            <consortium name="The Broad Institute Genome Sequencing Platform"/>
            <person name="Russ C."/>
            <person name="Cuomo C."/>
            <person name="Burger G."/>
            <person name="Gray M.W."/>
            <person name="Holland P.W.H."/>
            <person name="King N."/>
            <person name="Lang F.B.F."/>
            <person name="Roger A.J."/>
            <person name="Ruiz-Trillo I."/>
            <person name="Young S.K."/>
            <person name="Zeng Q."/>
            <person name="Gargeya S."/>
            <person name="Fitzgerald M."/>
            <person name="Haas B."/>
            <person name="Abouelleil A."/>
            <person name="Alvarado L."/>
            <person name="Arachchi H.M."/>
            <person name="Berlin A."/>
            <person name="Chapman S.B."/>
            <person name="Gearin G."/>
            <person name="Goldberg J."/>
            <person name="Griggs A."/>
            <person name="Gujja S."/>
            <person name="Hansen M."/>
            <person name="Heiman D."/>
            <person name="Howarth C."/>
            <person name="Larimer J."/>
            <person name="Lui A."/>
            <person name="MacDonald P.J.P."/>
            <person name="McCowen C."/>
            <person name="Montmayeur A."/>
            <person name="Murphy C."/>
            <person name="Neiman D."/>
            <person name="Pearson M."/>
            <person name="Priest M."/>
            <person name="Roberts A."/>
            <person name="Saif S."/>
            <person name="Shea T."/>
            <person name="Sisk P."/>
            <person name="Stolte C."/>
            <person name="Sykes S."/>
            <person name="Wortman J."/>
            <person name="Nusbaum C."/>
            <person name="Birren B."/>
        </authorList>
    </citation>
    <scope>NUCLEOTIDE SEQUENCE [LARGE SCALE GENOMIC DNA]</scope>
    <source>
        <strain evidence="13 14">ATCC 38327</strain>
    </source>
</reference>
<keyword evidence="7 13" id="KW-0418">Kinase</keyword>
<dbReference type="InterPro" id="IPR016024">
    <property type="entry name" value="ARM-type_fold"/>
</dbReference>
<dbReference type="SUPFAM" id="SSF56112">
    <property type="entry name" value="Protein kinase-like (PK-like)"/>
    <property type="match status" value="1"/>
</dbReference>
<dbReference type="eggNOG" id="KOG1240">
    <property type="taxonomic scope" value="Eukaryota"/>
</dbReference>
<keyword evidence="8" id="KW-0067">ATP-binding</keyword>
<feature type="region of interest" description="Disordered" evidence="11">
    <location>
        <begin position="703"/>
        <end position="735"/>
    </location>
</feature>
<dbReference type="EC" id="2.7.11.1" evidence="1"/>
<dbReference type="GO" id="GO:0006623">
    <property type="term" value="P:protein targeting to vacuole"/>
    <property type="evidence" value="ECO:0007669"/>
    <property type="project" value="TreeGrafter"/>
</dbReference>
<dbReference type="Gene3D" id="1.10.510.10">
    <property type="entry name" value="Transferase(Phosphotransferase) domain 1"/>
    <property type="match status" value="1"/>
</dbReference>
<dbReference type="InterPro" id="IPR021133">
    <property type="entry name" value="HEAT_type_2"/>
</dbReference>
<organism evidence="13 14">
    <name type="scientific">Allomyces macrogynus (strain ATCC 38327)</name>
    <name type="common">Allomyces javanicus var. macrogynus</name>
    <dbReference type="NCBI Taxonomy" id="578462"/>
    <lineage>
        <taxon>Eukaryota</taxon>
        <taxon>Fungi</taxon>
        <taxon>Fungi incertae sedis</taxon>
        <taxon>Blastocladiomycota</taxon>
        <taxon>Blastocladiomycetes</taxon>
        <taxon>Blastocladiales</taxon>
        <taxon>Blastocladiaceae</taxon>
        <taxon>Allomyces</taxon>
    </lineage>
</organism>
<dbReference type="InterPro" id="IPR055231">
    <property type="entry name" value="2AA_helical"/>
</dbReference>
<reference evidence="14" key="2">
    <citation type="submission" date="2009-11" db="EMBL/GenBank/DDBJ databases">
        <title>The Genome Sequence of Allomyces macrogynus strain ATCC 38327.</title>
        <authorList>
            <consortium name="The Broad Institute Genome Sequencing Platform"/>
            <person name="Russ C."/>
            <person name="Cuomo C."/>
            <person name="Shea T."/>
            <person name="Young S.K."/>
            <person name="Zeng Q."/>
            <person name="Koehrsen M."/>
            <person name="Haas B."/>
            <person name="Borodovsky M."/>
            <person name="Guigo R."/>
            <person name="Alvarado L."/>
            <person name="Berlin A."/>
            <person name="Borenstein D."/>
            <person name="Chen Z."/>
            <person name="Engels R."/>
            <person name="Freedman E."/>
            <person name="Gellesch M."/>
            <person name="Goldberg J."/>
            <person name="Griggs A."/>
            <person name="Gujja S."/>
            <person name="Heiman D."/>
            <person name="Hepburn T."/>
            <person name="Howarth C."/>
            <person name="Jen D."/>
            <person name="Larson L."/>
            <person name="Lewis B."/>
            <person name="Mehta T."/>
            <person name="Park D."/>
            <person name="Pearson M."/>
            <person name="Roberts A."/>
            <person name="Saif S."/>
            <person name="Shenoy N."/>
            <person name="Sisk P."/>
            <person name="Stolte C."/>
            <person name="Sykes S."/>
            <person name="Walk T."/>
            <person name="White J."/>
            <person name="Yandava C."/>
            <person name="Burger G."/>
            <person name="Gray M.W."/>
            <person name="Holland P.W.H."/>
            <person name="King N."/>
            <person name="Lang F.B.F."/>
            <person name="Roger A.J."/>
            <person name="Ruiz-Trillo I."/>
            <person name="Lander E."/>
            <person name="Nusbaum C."/>
        </authorList>
    </citation>
    <scope>NUCLEOTIDE SEQUENCE [LARGE SCALE GENOMIC DNA]</scope>
    <source>
        <strain evidence="14">ATCC 38327</strain>
    </source>
</reference>
<proteinExistence type="predicted"/>
<evidence type="ECO:0000256" key="10">
    <source>
        <dbReference type="PROSITE-ProRule" id="PRU00221"/>
    </source>
</evidence>
<evidence type="ECO:0000259" key="12">
    <source>
        <dbReference type="PROSITE" id="PS50011"/>
    </source>
</evidence>
<keyword evidence="14" id="KW-1185">Reference proteome</keyword>
<evidence type="ECO:0000256" key="3">
    <source>
        <dbReference type="ARBA" id="ARBA00022574"/>
    </source>
</evidence>
<dbReference type="InterPro" id="IPR020472">
    <property type="entry name" value="WD40_PAC1"/>
</dbReference>
<dbReference type="GO" id="GO:0005770">
    <property type="term" value="C:late endosome"/>
    <property type="evidence" value="ECO:0007669"/>
    <property type="project" value="TreeGrafter"/>
</dbReference>
<dbReference type="OrthoDB" id="242910at2759"/>
<feature type="region of interest" description="Disordered" evidence="11">
    <location>
        <begin position="789"/>
        <end position="811"/>
    </location>
</feature>
<feature type="repeat" description="WD" evidence="10">
    <location>
        <begin position="1390"/>
        <end position="1424"/>
    </location>
</feature>
<dbReference type="VEuPathDB" id="FungiDB:AMAG_02895"/>
<dbReference type="Gene3D" id="2.130.10.10">
    <property type="entry name" value="YVTN repeat-like/Quinoprotein amine dehydrogenase"/>
    <property type="match status" value="2"/>
</dbReference>
<dbReference type="GO" id="GO:0005524">
    <property type="term" value="F:ATP binding"/>
    <property type="evidence" value="ECO:0007669"/>
    <property type="project" value="UniProtKB-KW"/>
</dbReference>
<dbReference type="PANTHER" id="PTHR17583">
    <property type="entry name" value="PHOSPHOINOSITIDE 3-KINASE REGULATORY SUBUNIT 4"/>
    <property type="match status" value="1"/>
</dbReference>
<evidence type="ECO:0000256" key="7">
    <source>
        <dbReference type="ARBA" id="ARBA00022777"/>
    </source>
</evidence>
<dbReference type="InterPro" id="IPR008271">
    <property type="entry name" value="Ser/Thr_kinase_AS"/>
</dbReference>
<dbReference type="GO" id="GO:0045324">
    <property type="term" value="P:late endosome to vacuole transport"/>
    <property type="evidence" value="ECO:0007669"/>
    <property type="project" value="InterPro"/>
</dbReference>
<evidence type="ECO:0000313" key="14">
    <source>
        <dbReference type="Proteomes" id="UP000054350"/>
    </source>
</evidence>
<dbReference type="InterPro" id="IPR011009">
    <property type="entry name" value="Kinase-like_dom_sf"/>
</dbReference>
<keyword evidence="5" id="KW-0677">Repeat</keyword>
<evidence type="ECO:0000256" key="2">
    <source>
        <dbReference type="ARBA" id="ARBA00022527"/>
    </source>
</evidence>
<keyword evidence="2" id="KW-0723">Serine/threonine-protein kinase</keyword>
<gene>
    <name evidence="13" type="ORF">AMAG_02895</name>
</gene>
<dbReference type="STRING" id="578462.A0A0L0S3L1"/>
<dbReference type="CDD" id="cd13980">
    <property type="entry name" value="STKc_Vps15"/>
    <property type="match status" value="1"/>
</dbReference>
<evidence type="ECO:0000256" key="5">
    <source>
        <dbReference type="ARBA" id="ARBA00022737"/>
    </source>
</evidence>
<protein>
    <recommendedName>
        <fullName evidence="1">non-specific serine/threonine protein kinase</fullName>
        <ecNumber evidence="1">2.7.11.1</ecNumber>
    </recommendedName>
</protein>
<dbReference type="SMART" id="SM00220">
    <property type="entry name" value="S_TKc"/>
    <property type="match status" value="1"/>
</dbReference>
<feature type="repeat" description="HEAT" evidence="9">
    <location>
        <begin position="545"/>
        <end position="583"/>
    </location>
</feature>
<dbReference type="InterPro" id="IPR045162">
    <property type="entry name" value="Vps15-like"/>
</dbReference>
<feature type="domain" description="Protein kinase" evidence="12">
    <location>
        <begin position="23"/>
        <end position="294"/>
    </location>
</feature>
<dbReference type="InterPro" id="IPR011989">
    <property type="entry name" value="ARM-like"/>
</dbReference>
<dbReference type="PRINTS" id="PR00320">
    <property type="entry name" value="GPROTEINBRPT"/>
</dbReference>
<evidence type="ECO:0000256" key="6">
    <source>
        <dbReference type="ARBA" id="ARBA00022741"/>
    </source>
</evidence>
<name>A0A0L0S3L1_ALLM3</name>
<dbReference type="PROSITE" id="PS50082">
    <property type="entry name" value="WD_REPEATS_2"/>
    <property type="match status" value="2"/>
</dbReference>
<dbReference type="InterPro" id="IPR015943">
    <property type="entry name" value="WD40/YVTN_repeat-like_dom_sf"/>
</dbReference>